<evidence type="ECO:0000313" key="1">
    <source>
        <dbReference type="Proteomes" id="UP000887565"/>
    </source>
</evidence>
<accession>A0A915K1P9</accession>
<protein>
    <submittedName>
        <fullName evidence="2">Uncharacterized protein</fullName>
    </submittedName>
</protein>
<name>A0A915K1P9_ROMCU</name>
<proteinExistence type="predicted"/>
<evidence type="ECO:0000313" key="2">
    <source>
        <dbReference type="WBParaSite" id="nRc.2.0.1.t32604-RA"/>
    </source>
</evidence>
<dbReference type="WBParaSite" id="nRc.2.0.1.t32604-RA">
    <property type="protein sequence ID" value="nRc.2.0.1.t32604-RA"/>
    <property type="gene ID" value="nRc.2.0.1.g32604"/>
</dbReference>
<dbReference type="AlphaFoldDB" id="A0A915K1P9"/>
<dbReference type="Proteomes" id="UP000887565">
    <property type="component" value="Unplaced"/>
</dbReference>
<reference evidence="2" key="1">
    <citation type="submission" date="2022-11" db="UniProtKB">
        <authorList>
            <consortium name="WormBaseParasite"/>
        </authorList>
    </citation>
    <scope>IDENTIFICATION</scope>
</reference>
<organism evidence="1 2">
    <name type="scientific">Romanomermis culicivorax</name>
    <name type="common">Nematode worm</name>
    <dbReference type="NCBI Taxonomy" id="13658"/>
    <lineage>
        <taxon>Eukaryota</taxon>
        <taxon>Metazoa</taxon>
        <taxon>Ecdysozoa</taxon>
        <taxon>Nematoda</taxon>
        <taxon>Enoplea</taxon>
        <taxon>Dorylaimia</taxon>
        <taxon>Mermithida</taxon>
        <taxon>Mermithoidea</taxon>
        <taxon>Mermithidae</taxon>
        <taxon>Romanomermis</taxon>
    </lineage>
</organism>
<sequence>MTKLHSGVPNINLHVACKTFALSIYLFRQGGDATKIIQEGGDTTKIVEEGSNATKIVEDGGNATLAKYKLLLRALATRQEKKQKKDL</sequence>
<keyword evidence="1" id="KW-1185">Reference proteome</keyword>